<reference evidence="2" key="1">
    <citation type="submission" date="2022-11" db="UniProtKB">
        <authorList>
            <consortium name="WormBaseParasite"/>
        </authorList>
    </citation>
    <scope>IDENTIFICATION</scope>
</reference>
<evidence type="ECO:0000313" key="2">
    <source>
        <dbReference type="WBParaSite" id="PS1159_v2.g20115.t1"/>
    </source>
</evidence>
<proteinExistence type="predicted"/>
<accession>A0AC35FRL3</accession>
<name>A0AC35FRL3_9BILA</name>
<protein>
    <submittedName>
        <fullName evidence="2">Uncharacterized protein</fullName>
    </submittedName>
</protein>
<organism evidence="1 2">
    <name type="scientific">Panagrolaimus sp. PS1159</name>
    <dbReference type="NCBI Taxonomy" id="55785"/>
    <lineage>
        <taxon>Eukaryota</taxon>
        <taxon>Metazoa</taxon>
        <taxon>Ecdysozoa</taxon>
        <taxon>Nematoda</taxon>
        <taxon>Chromadorea</taxon>
        <taxon>Rhabditida</taxon>
        <taxon>Tylenchina</taxon>
        <taxon>Panagrolaimomorpha</taxon>
        <taxon>Panagrolaimoidea</taxon>
        <taxon>Panagrolaimidae</taxon>
        <taxon>Panagrolaimus</taxon>
    </lineage>
</organism>
<sequence length="571" mass="65080">MLKFIIFYSNFLIPLILCNPSLNHQKNPHHSLKSSLIAEHSRKTHKDFRLQNDGESNSIENILQTVETFAQRSHRRAFEDAAGQDSQRIPIPMPPISDEEETLNSLDDKKNPFLVPNFDESYKTHSICEEWNSGQQGNNVNLEWTESADRLLKIIGNGVVKNGYNMFMAPGASLRVPTNVSVAVYIESMSSFRAQTMDYEVDMYLAMGWYDRRLAHNCTHPILVTHKFIADRIWQPDLYFVNSKFAYLQEVTTPNFMLIVYPDGLIFKSMRIDVTLSCMMDLKRFPMDKQECPMVIQSYAYVENLVNLSWHIDPPTFPIGSNTEIKLNDMQITNTRFEKCEGPYPMFRGYGNWSCVRGFIVMKRLVMFHVIQTYIPTGMLVFISWMSFWLDPRASPARITLTITTLLTLTTMSNGARQDLPQVAYIKMLDLWLSFNQGLIFMVLLEYSIVSYFLTRRNLDCEHRKPPSYSPSLCSHLHKSASKEDLTKRFRTPHQTDSPLIGFSSCSVHNGGTNGAAGIAVPVHTGNGGTYFRPRHFSMDNGHGKVSAQNSNFSINHGIGNCVNSAALKNN</sequence>
<dbReference type="Proteomes" id="UP000887580">
    <property type="component" value="Unplaced"/>
</dbReference>
<evidence type="ECO:0000313" key="1">
    <source>
        <dbReference type="Proteomes" id="UP000887580"/>
    </source>
</evidence>
<dbReference type="WBParaSite" id="PS1159_v2.g20115.t1">
    <property type="protein sequence ID" value="PS1159_v2.g20115.t1"/>
    <property type="gene ID" value="PS1159_v2.g20115"/>
</dbReference>